<proteinExistence type="predicted"/>
<name>A0ABM3RBL2_SPIOL</name>
<sequence length="101" mass="11769">MWDNLHMNNIGSQQSLSDIQCKFDFNHSVFFPERRFCAGIFSLFQQVIQDNNMMNVDAIHTIIGIIGPNQRAASIHLKFTYQPENQRMAPIHPKFNYQLAQ</sequence>
<evidence type="ECO:0000313" key="1">
    <source>
        <dbReference type="Proteomes" id="UP000813463"/>
    </source>
</evidence>
<accession>A0ABM3RBL2</accession>
<keyword evidence="1" id="KW-1185">Reference proteome</keyword>
<reference evidence="2" key="2">
    <citation type="submission" date="2025-08" db="UniProtKB">
        <authorList>
            <consortium name="RefSeq"/>
        </authorList>
    </citation>
    <scope>IDENTIFICATION</scope>
    <source>
        <tissue evidence="2">Leaf</tissue>
    </source>
</reference>
<evidence type="ECO:0000313" key="2">
    <source>
        <dbReference type="RefSeq" id="XP_056692991.1"/>
    </source>
</evidence>
<reference evidence="1" key="1">
    <citation type="journal article" date="2021" name="Nat. Commun.">
        <title>Genomic analyses provide insights into spinach domestication and the genetic basis of agronomic traits.</title>
        <authorList>
            <person name="Cai X."/>
            <person name="Sun X."/>
            <person name="Xu C."/>
            <person name="Sun H."/>
            <person name="Wang X."/>
            <person name="Ge C."/>
            <person name="Zhang Z."/>
            <person name="Wang Q."/>
            <person name="Fei Z."/>
            <person name="Jiao C."/>
            <person name="Wang Q."/>
        </authorList>
    </citation>
    <scope>NUCLEOTIDE SEQUENCE [LARGE SCALE GENOMIC DNA]</scope>
    <source>
        <strain evidence="1">cv. Varoflay</strain>
    </source>
</reference>
<dbReference type="RefSeq" id="XP_056692991.1">
    <property type="nucleotide sequence ID" value="XM_056837013.1"/>
</dbReference>
<organism evidence="1 2">
    <name type="scientific">Spinacia oleracea</name>
    <name type="common">Spinach</name>
    <dbReference type="NCBI Taxonomy" id="3562"/>
    <lineage>
        <taxon>Eukaryota</taxon>
        <taxon>Viridiplantae</taxon>
        <taxon>Streptophyta</taxon>
        <taxon>Embryophyta</taxon>
        <taxon>Tracheophyta</taxon>
        <taxon>Spermatophyta</taxon>
        <taxon>Magnoliopsida</taxon>
        <taxon>eudicotyledons</taxon>
        <taxon>Gunneridae</taxon>
        <taxon>Pentapetalae</taxon>
        <taxon>Caryophyllales</taxon>
        <taxon>Chenopodiaceae</taxon>
        <taxon>Chenopodioideae</taxon>
        <taxon>Anserineae</taxon>
        <taxon>Spinacia</taxon>
    </lineage>
</organism>
<gene>
    <name evidence="2" type="primary">LOC130467925</name>
</gene>
<dbReference type="Proteomes" id="UP000813463">
    <property type="component" value="Chromosome 2"/>
</dbReference>
<protein>
    <submittedName>
        <fullName evidence="2">Uncharacterized protein</fullName>
    </submittedName>
</protein>
<dbReference type="GeneID" id="130467925"/>